<dbReference type="OrthoDB" id="7631985at2"/>
<dbReference type="Proteomes" id="UP000002745">
    <property type="component" value="Chromosome"/>
</dbReference>
<dbReference type="AlphaFoldDB" id="C6XP99"/>
<dbReference type="EMBL" id="CP001678">
    <property type="protein sequence ID" value="ACT58385.1"/>
    <property type="molecule type" value="Genomic_DNA"/>
</dbReference>
<dbReference type="HOGENOM" id="CLU_2046888_0_0_5"/>
<reference evidence="3" key="1">
    <citation type="journal article" date="2011" name="J. Bacteriol.">
        <title>Genome sequences of eight morphologically diverse alphaproteobacteria.</title>
        <authorList>
            <consortium name="US DOE Joint Genome Institute"/>
            <person name="Brown P.J."/>
            <person name="Kysela D.T."/>
            <person name="Buechlein A."/>
            <person name="Hemmerich C."/>
            <person name="Brun Y.V."/>
        </authorList>
    </citation>
    <scope>NUCLEOTIDE SEQUENCE [LARGE SCALE GENOMIC DNA]</scope>
    <source>
        <strain evidence="3">ATCC 49814 / DSM 5838 / IFAM 1418</strain>
    </source>
</reference>
<feature type="transmembrane region" description="Helical" evidence="1">
    <location>
        <begin position="21"/>
        <end position="44"/>
    </location>
</feature>
<dbReference type="RefSeq" id="WP_015826535.1">
    <property type="nucleotide sequence ID" value="NC_012982.1"/>
</dbReference>
<organism evidence="2 3">
    <name type="scientific">Hirschia baltica (strain ATCC 49814 / DSM 5838 / IFAM 1418)</name>
    <dbReference type="NCBI Taxonomy" id="582402"/>
    <lineage>
        <taxon>Bacteria</taxon>
        <taxon>Pseudomonadati</taxon>
        <taxon>Pseudomonadota</taxon>
        <taxon>Alphaproteobacteria</taxon>
        <taxon>Hyphomonadales</taxon>
        <taxon>Hyphomonadaceae</taxon>
        <taxon>Hirschia</taxon>
    </lineage>
</organism>
<dbReference type="KEGG" id="hba:Hbal_0686"/>
<feature type="transmembrane region" description="Helical" evidence="1">
    <location>
        <begin position="64"/>
        <end position="83"/>
    </location>
</feature>
<name>C6XP99_HIRBI</name>
<keyword evidence="1" id="KW-0472">Membrane</keyword>
<evidence type="ECO:0000313" key="2">
    <source>
        <dbReference type="EMBL" id="ACT58385.1"/>
    </source>
</evidence>
<dbReference type="eggNOG" id="ENOG502ZTY2">
    <property type="taxonomic scope" value="Bacteria"/>
</dbReference>
<keyword evidence="1" id="KW-0812">Transmembrane</keyword>
<sequence>MSDEIETKTGNKKKSGWFASGGVLTSFFAFLGASCCVLPFILVNLGISTTIVGKLGFFVRYQSIFQWLTLGLLGAATFFAFRYGRPRMRVIILLVIGFIFAGMAYLLPSYEKEILEWLNLR</sequence>
<protein>
    <recommendedName>
        <fullName evidence="4">Mercuric transport protein MerT</fullName>
    </recommendedName>
</protein>
<proteinExistence type="predicted"/>
<keyword evidence="3" id="KW-1185">Reference proteome</keyword>
<keyword evidence="1" id="KW-1133">Transmembrane helix</keyword>
<gene>
    <name evidence="2" type="ordered locus">Hbal_0686</name>
</gene>
<evidence type="ECO:0000256" key="1">
    <source>
        <dbReference type="SAM" id="Phobius"/>
    </source>
</evidence>
<evidence type="ECO:0000313" key="3">
    <source>
        <dbReference type="Proteomes" id="UP000002745"/>
    </source>
</evidence>
<dbReference type="STRING" id="582402.Hbal_0686"/>
<accession>C6XP99</accession>
<evidence type="ECO:0008006" key="4">
    <source>
        <dbReference type="Google" id="ProtNLM"/>
    </source>
</evidence>
<feature type="transmembrane region" description="Helical" evidence="1">
    <location>
        <begin position="90"/>
        <end position="107"/>
    </location>
</feature>